<gene>
    <name evidence="2" type="ORF">IB286_13085</name>
</gene>
<keyword evidence="1" id="KW-0812">Transmembrane</keyword>
<dbReference type="InterPro" id="IPR007163">
    <property type="entry name" value="VCA0040-like"/>
</dbReference>
<dbReference type="Proteomes" id="UP000610558">
    <property type="component" value="Unassembled WGS sequence"/>
</dbReference>
<sequence length="293" mass="31218">MGAADVVPGVSGGTVAFITNIYDELIESIKSCNLVALKALFQQGPSAFWQHINGNFLLCLFLGIAVSVVSLAKFISYGLEQYPQFVSAFFFGLILASAWFVYRQIPAAKGRLLWLLGGVAAAIGIGVIHPGQLTVTPLTVFLSGALAICAMILPGISGSFILLLMGMYEPIIGAIKSFDITIALCFALGCACGLLAFVRVLSWLLHQHRAPLLALLTGILLGSLSIIWPWKALGDLQDGHGSMVTAANILPWQSEMSLAGIALCVLLMIAGLLLVLGLESISQRKQEQQPESY</sequence>
<feature type="transmembrane region" description="Helical" evidence="1">
    <location>
        <begin position="258"/>
        <end position="278"/>
    </location>
</feature>
<dbReference type="PANTHER" id="PTHR37308">
    <property type="entry name" value="INTEGRAL MEMBRANE PROTEIN"/>
    <property type="match status" value="1"/>
</dbReference>
<accession>A0A927GXF0</accession>
<organism evidence="2 3">
    <name type="scientific">Spongiibacter pelagi</name>
    <dbReference type="NCBI Taxonomy" id="2760804"/>
    <lineage>
        <taxon>Bacteria</taxon>
        <taxon>Pseudomonadati</taxon>
        <taxon>Pseudomonadota</taxon>
        <taxon>Gammaproteobacteria</taxon>
        <taxon>Cellvibrionales</taxon>
        <taxon>Spongiibacteraceae</taxon>
        <taxon>Spongiibacter</taxon>
    </lineage>
</organism>
<keyword evidence="1" id="KW-1133">Transmembrane helix</keyword>
<reference evidence="2" key="1">
    <citation type="submission" date="2020-09" db="EMBL/GenBank/DDBJ databases">
        <authorList>
            <person name="Yoon J.-W."/>
        </authorList>
    </citation>
    <scope>NUCLEOTIDE SEQUENCE</scope>
    <source>
        <strain evidence="2">KMU-158</strain>
    </source>
</reference>
<feature type="transmembrane region" description="Helical" evidence="1">
    <location>
        <begin position="140"/>
        <end position="168"/>
    </location>
</feature>
<keyword evidence="1" id="KW-0472">Membrane</keyword>
<dbReference type="Pfam" id="PF04018">
    <property type="entry name" value="VCA0040-like"/>
    <property type="match status" value="1"/>
</dbReference>
<evidence type="ECO:0000313" key="3">
    <source>
        <dbReference type="Proteomes" id="UP000610558"/>
    </source>
</evidence>
<feature type="transmembrane region" description="Helical" evidence="1">
    <location>
        <begin position="210"/>
        <end position="230"/>
    </location>
</feature>
<feature type="transmembrane region" description="Helical" evidence="1">
    <location>
        <begin position="180"/>
        <end position="198"/>
    </location>
</feature>
<feature type="transmembrane region" description="Helical" evidence="1">
    <location>
        <begin position="82"/>
        <end position="100"/>
    </location>
</feature>
<feature type="transmembrane region" description="Helical" evidence="1">
    <location>
        <begin position="55"/>
        <end position="75"/>
    </location>
</feature>
<comment type="caution">
    <text evidence="2">The sequence shown here is derived from an EMBL/GenBank/DDBJ whole genome shotgun (WGS) entry which is preliminary data.</text>
</comment>
<dbReference type="EMBL" id="JACXLD010000008">
    <property type="protein sequence ID" value="MBD2859937.1"/>
    <property type="molecule type" value="Genomic_DNA"/>
</dbReference>
<evidence type="ECO:0000313" key="2">
    <source>
        <dbReference type="EMBL" id="MBD2859937.1"/>
    </source>
</evidence>
<protein>
    <submittedName>
        <fullName evidence="2">DUF368 domain-containing protein</fullName>
    </submittedName>
</protein>
<dbReference type="PANTHER" id="PTHR37308:SF1">
    <property type="entry name" value="POLYPRENYL-PHOSPHATE TRANSPORTER"/>
    <property type="match status" value="1"/>
</dbReference>
<name>A0A927GXF0_9GAMM</name>
<dbReference type="AlphaFoldDB" id="A0A927GXF0"/>
<feature type="transmembrane region" description="Helical" evidence="1">
    <location>
        <begin position="112"/>
        <end position="128"/>
    </location>
</feature>
<keyword evidence="3" id="KW-1185">Reference proteome</keyword>
<proteinExistence type="predicted"/>
<evidence type="ECO:0000256" key="1">
    <source>
        <dbReference type="SAM" id="Phobius"/>
    </source>
</evidence>